<name>A0A397HPV8_ASPTH</name>
<sequence length="452" mass="49318">MRVFALEFPSRLPLSISLGFHAAMGPYVPPGQSPPFQVVDDLHHGAWIIITAALGLVVSLVCLLIRVYVRLALSPPFAYDDYVLLGATVVAIAQSALIFEAASQGFGTSINLLAREQINRIQTLITISDILYLITIYVSKCCVVGIYLRLTPQKTHNRISWATLILCTLWIIPSALILAVNCEMNRPWKTSGGQCRNLLGRWEFITAMDILTELILFALAVTLLQGLFMPLKRKLQIGSAFLFRLPLIICTIFHIYTLKGHYHSPDPTLSVVTSKIWSQVELNYALTACSVFCLRPFMAAVSTNYGTAGDSNLKSSYASASATPKDNSSGSKSRSAASAPRSRVGLLAAEERRTWRSLLWERRTGKSGHAGDCEKGYLAAGGIGAEGATAAAVSQPIELAERKGLASAGSDGSTKMIIRKDVQYSVEYNRKRSDAGVNPDAQYWDTYVTSES</sequence>
<dbReference type="Proteomes" id="UP000215305">
    <property type="component" value="Unassembled WGS sequence"/>
</dbReference>
<feature type="domain" description="Rhodopsin" evidence="3">
    <location>
        <begin position="65"/>
        <end position="298"/>
    </location>
</feature>
<dbReference type="VEuPathDB" id="FungiDB:CDV56_108674"/>
<dbReference type="Pfam" id="PF20684">
    <property type="entry name" value="Fung_rhodopsin"/>
    <property type="match status" value="1"/>
</dbReference>
<feature type="transmembrane region" description="Helical" evidence="2">
    <location>
        <begin position="160"/>
        <end position="180"/>
    </location>
</feature>
<evidence type="ECO:0000259" key="3">
    <source>
        <dbReference type="Pfam" id="PF20684"/>
    </source>
</evidence>
<feature type="transmembrane region" description="Helical" evidence="2">
    <location>
        <begin position="48"/>
        <end position="69"/>
    </location>
</feature>
<dbReference type="AlphaFoldDB" id="A0A397HPV8"/>
<proteinExistence type="predicted"/>
<keyword evidence="2" id="KW-0812">Transmembrane</keyword>
<dbReference type="PANTHER" id="PTHR39614:SF3">
    <property type="entry name" value="INTEGRAL MEMBRANE PROTEIN"/>
    <property type="match status" value="1"/>
</dbReference>
<dbReference type="STRING" id="41047.A0A397HPV8"/>
<reference evidence="4" key="1">
    <citation type="submission" date="2018-08" db="EMBL/GenBank/DDBJ databases">
        <title>Draft genome sequence of azole-resistant Aspergillus thermomutatus (Neosartorya pseudofischeri) strain HMR AF 39, isolated from a human nasal aspirate.</title>
        <authorList>
            <person name="Parent-Michaud M."/>
            <person name="Dufresne P.J."/>
            <person name="Fournier E."/>
            <person name="Martineau C."/>
            <person name="Moreira S."/>
            <person name="Perkins V."/>
            <person name="De Repentigny L."/>
            <person name="Dufresne S.F."/>
        </authorList>
    </citation>
    <scope>NUCLEOTIDE SEQUENCE [LARGE SCALE GENOMIC DNA]</scope>
    <source>
        <strain evidence="4">HMR AF 39</strain>
    </source>
</reference>
<dbReference type="InterPro" id="IPR049326">
    <property type="entry name" value="Rhodopsin_dom_fungi"/>
</dbReference>
<comment type="caution">
    <text evidence="4">The sequence shown here is derived from an EMBL/GenBank/DDBJ whole genome shotgun (WGS) entry which is preliminary data.</text>
</comment>
<evidence type="ECO:0000313" key="5">
    <source>
        <dbReference type="Proteomes" id="UP000215305"/>
    </source>
</evidence>
<keyword evidence="5" id="KW-1185">Reference proteome</keyword>
<accession>A0A397HPV8</accession>
<evidence type="ECO:0000256" key="2">
    <source>
        <dbReference type="SAM" id="Phobius"/>
    </source>
</evidence>
<feature type="transmembrane region" description="Helical" evidence="2">
    <location>
        <begin position="210"/>
        <end position="229"/>
    </location>
</feature>
<feature type="transmembrane region" description="Helical" evidence="2">
    <location>
        <begin position="130"/>
        <end position="148"/>
    </location>
</feature>
<feature type="region of interest" description="Disordered" evidence="1">
    <location>
        <begin position="319"/>
        <end position="344"/>
    </location>
</feature>
<keyword evidence="2" id="KW-0472">Membrane</keyword>
<feature type="compositionally biased region" description="Low complexity" evidence="1">
    <location>
        <begin position="328"/>
        <end position="343"/>
    </location>
</feature>
<dbReference type="RefSeq" id="XP_026617753.1">
    <property type="nucleotide sequence ID" value="XM_026762293.1"/>
</dbReference>
<organism evidence="4 5">
    <name type="scientific">Aspergillus thermomutatus</name>
    <name type="common">Neosartorya pseudofischeri</name>
    <dbReference type="NCBI Taxonomy" id="41047"/>
    <lineage>
        <taxon>Eukaryota</taxon>
        <taxon>Fungi</taxon>
        <taxon>Dikarya</taxon>
        <taxon>Ascomycota</taxon>
        <taxon>Pezizomycotina</taxon>
        <taxon>Eurotiomycetes</taxon>
        <taxon>Eurotiomycetidae</taxon>
        <taxon>Eurotiales</taxon>
        <taxon>Aspergillaceae</taxon>
        <taxon>Aspergillus</taxon>
        <taxon>Aspergillus subgen. Fumigati</taxon>
    </lineage>
</organism>
<evidence type="ECO:0000256" key="1">
    <source>
        <dbReference type="SAM" id="MobiDB-lite"/>
    </source>
</evidence>
<protein>
    <recommendedName>
        <fullName evidence="3">Rhodopsin domain-containing protein</fullName>
    </recommendedName>
</protein>
<gene>
    <name evidence="4" type="ORF">CDV56_108674</name>
</gene>
<dbReference type="PANTHER" id="PTHR39614">
    <property type="entry name" value="INTEGRAL MEMBRANE PROTEIN"/>
    <property type="match status" value="1"/>
</dbReference>
<feature type="transmembrane region" description="Helical" evidence="2">
    <location>
        <begin position="81"/>
        <end position="99"/>
    </location>
</feature>
<keyword evidence="2" id="KW-1133">Transmembrane helix</keyword>
<feature type="transmembrane region" description="Helical" evidence="2">
    <location>
        <begin position="241"/>
        <end position="258"/>
    </location>
</feature>
<dbReference type="OrthoDB" id="3918601at2759"/>
<dbReference type="GeneID" id="38130648"/>
<evidence type="ECO:0000313" key="4">
    <source>
        <dbReference type="EMBL" id="RHZ65201.1"/>
    </source>
</evidence>
<dbReference type="EMBL" id="NKHU02000019">
    <property type="protein sequence ID" value="RHZ65201.1"/>
    <property type="molecule type" value="Genomic_DNA"/>
</dbReference>